<evidence type="ECO:0000313" key="3">
    <source>
        <dbReference type="EMBL" id="MFB5190773.1"/>
    </source>
</evidence>
<keyword evidence="3" id="KW-0378">Hydrolase</keyword>
<dbReference type="InterPro" id="IPR001223">
    <property type="entry name" value="Glyco_hydro18_cat"/>
</dbReference>
<dbReference type="Gene3D" id="3.20.20.80">
    <property type="entry name" value="Glycosidases"/>
    <property type="match status" value="1"/>
</dbReference>
<dbReference type="PANTHER" id="PTHR46066:SF2">
    <property type="entry name" value="CHITINASE DOMAIN-CONTAINING PROTEIN 1"/>
    <property type="match status" value="1"/>
</dbReference>
<dbReference type="Proteomes" id="UP001579974">
    <property type="component" value="Unassembled WGS sequence"/>
</dbReference>
<dbReference type="RefSeq" id="WP_275474456.1">
    <property type="nucleotide sequence ID" value="NZ_CP162940.1"/>
</dbReference>
<feature type="signal peptide" evidence="1">
    <location>
        <begin position="1"/>
        <end position="20"/>
    </location>
</feature>
<organism evidence="3 4">
    <name type="scientific">Alicyclobacillus fastidiosus</name>
    <dbReference type="NCBI Taxonomy" id="392011"/>
    <lineage>
        <taxon>Bacteria</taxon>
        <taxon>Bacillati</taxon>
        <taxon>Bacillota</taxon>
        <taxon>Bacilli</taxon>
        <taxon>Bacillales</taxon>
        <taxon>Alicyclobacillaceae</taxon>
        <taxon>Alicyclobacillus</taxon>
    </lineage>
</organism>
<dbReference type="PANTHER" id="PTHR46066">
    <property type="entry name" value="CHITINASE DOMAIN-CONTAINING PROTEIN 1 FAMILY MEMBER"/>
    <property type="match status" value="1"/>
</dbReference>
<protein>
    <submittedName>
        <fullName evidence="3">Glycosyl hydrolase family 18 protein</fullName>
    </submittedName>
</protein>
<name>A0ABV5AF38_9BACL</name>
<dbReference type="SUPFAM" id="SSF51445">
    <property type="entry name" value="(Trans)glycosidases"/>
    <property type="match status" value="1"/>
</dbReference>
<sequence>MKRFTTATLLASLLSSVVLTPEVTANSSTQKTITVNGAVLSHPYSFVASDGSGQTTYMPIWYVGKALEAAGFTQSWNGTTHTWTLTTSMNGDFSSVPVGSGQASIVINGKLVKKINTYVRKDPAAGAGAQPTVYMPIFYVDQLFDAAGITASWNGQTWAVRSPSTNPIVFGFVTNYGGSTDSLVDLEAHSAVTEFSTFTHSITATGGLTGSLNTQAGSYAQDQALSAYVTVTNMNVDTGDFDGAMATQIFGNAADKSKLINNLVNLVSGTPFAGINIDFEMLPTSSRTGFSQFLTSLQQALHASGKKLSVDVPAVTNANSAYNYAVIGQNSDEVMVMAYDYSYPGGPAGPIAPVSWVKQVMSYATSQIPSNKVLLGIPVYGYDWANGKTTALTLNQVDQLLSSNSITPMWDATDEEPYFTYTASGVQHTVYYENAQSITDKLEIAKADNLRGIALWRIGLEDSQVWQPIQQYASGQ</sequence>
<evidence type="ECO:0000259" key="2">
    <source>
        <dbReference type="PROSITE" id="PS51910"/>
    </source>
</evidence>
<reference evidence="3 4" key="1">
    <citation type="journal article" date="2024" name="Int. J. Mol. Sci.">
        <title>Exploration of Alicyclobacillus spp. Genome in Search of Antibiotic Resistance.</title>
        <authorList>
            <person name="Bucka-Kolendo J."/>
            <person name="Kiousi D.E."/>
            <person name="Dekowska A."/>
            <person name="Mikolajczuk-Szczyrba A."/>
            <person name="Karadedos D.M."/>
            <person name="Michael P."/>
            <person name="Galanis A."/>
            <person name="Sokolowska B."/>
        </authorList>
    </citation>
    <scope>NUCLEOTIDE SEQUENCE [LARGE SCALE GENOMIC DNA]</scope>
    <source>
        <strain evidence="3 4">KKP 3000</strain>
    </source>
</reference>
<feature type="domain" description="GH18" evidence="2">
    <location>
        <begin position="167"/>
        <end position="476"/>
    </location>
</feature>
<proteinExistence type="predicted"/>
<dbReference type="GO" id="GO:0016787">
    <property type="term" value="F:hydrolase activity"/>
    <property type="evidence" value="ECO:0007669"/>
    <property type="project" value="UniProtKB-KW"/>
</dbReference>
<dbReference type="InterPro" id="IPR017853">
    <property type="entry name" value="GH"/>
</dbReference>
<dbReference type="Pfam" id="PF00704">
    <property type="entry name" value="Glyco_hydro_18"/>
    <property type="match status" value="1"/>
</dbReference>
<comment type="caution">
    <text evidence="3">The sequence shown here is derived from an EMBL/GenBank/DDBJ whole genome shotgun (WGS) entry which is preliminary data.</text>
</comment>
<dbReference type="EMBL" id="JBDXSU010000007">
    <property type="protein sequence ID" value="MFB5190773.1"/>
    <property type="molecule type" value="Genomic_DNA"/>
</dbReference>
<gene>
    <name evidence="3" type="ORF">KKP3000_004259</name>
</gene>
<evidence type="ECO:0000313" key="4">
    <source>
        <dbReference type="Proteomes" id="UP001579974"/>
    </source>
</evidence>
<dbReference type="InterPro" id="IPR011583">
    <property type="entry name" value="Chitinase_II/V-like_cat"/>
</dbReference>
<dbReference type="SMART" id="SM00636">
    <property type="entry name" value="Glyco_18"/>
    <property type="match status" value="1"/>
</dbReference>
<dbReference type="Gene3D" id="3.10.50.10">
    <property type="match status" value="1"/>
</dbReference>
<keyword evidence="1" id="KW-0732">Signal</keyword>
<feature type="chain" id="PRO_5047262676" evidence="1">
    <location>
        <begin position="21"/>
        <end position="476"/>
    </location>
</feature>
<evidence type="ECO:0000256" key="1">
    <source>
        <dbReference type="SAM" id="SignalP"/>
    </source>
</evidence>
<dbReference type="PROSITE" id="PS51910">
    <property type="entry name" value="GH18_2"/>
    <property type="match status" value="1"/>
</dbReference>
<keyword evidence="4" id="KW-1185">Reference proteome</keyword>
<accession>A0ABV5AF38</accession>
<dbReference type="InterPro" id="IPR029070">
    <property type="entry name" value="Chitinase_insertion_sf"/>
</dbReference>